<name>A0A6S7HXT6_PARCT</name>
<dbReference type="Pfam" id="PF03399">
    <property type="entry name" value="SAC3_GANP"/>
    <property type="match status" value="1"/>
</dbReference>
<organism evidence="3 4">
    <name type="scientific">Paramuricea clavata</name>
    <name type="common">Red gorgonian</name>
    <name type="synonym">Violescent sea-whip</name>
    <dbReference type="NCBI Taxonomy" id="317549"/>
    <lineage>
        <taxon>Eukaryota</taxon>
        <taxon>Metazoa</taxon>
        <taxon>Cnidaria</taxon>
        <taxon>Anthozoa</taxon>
        <taxon>Octocorallia</taxon>
        <taxon>Malacalcyonacea</taxon>
        <taxon>Plexauridae</taxon>
        <taxon>Paramuricea</taxon>
    </lineage>
</organism>
<evidence type="ECO:0000313" key="3">
    <source>
        <dbReference type="EMBL" id="CAB4011175.1"/>
    </source>
</evidence>
<dbReference type="EMBL" id="CACRXK020007055">
    <property type="protein sequence ID" value="CAB4011175.1"/>
    <property type="molecule type" value="Genomic_DNA"/>
</dbReference>
<feature type="region of interest" description="Disordered" evidence="1">
    <location>
        <begin position="1"/>
        <end position="55"/>
    </location>
</feature>
<dbReference type="Gene3D" id="1.25.40.990">
    <property type="match status" value="2"/>
</dbReference>
<keyword evidence="4" id="KW-1185">Reference proteome</keyword>
<evidence type="ECO:0000256" key="1">
    <source>
        <dbReference type="SAM" id="MobiDB-lite"/>
    </source>
</evidence>
<dbReference type="GO" id="GO:0005634">
    <property type="term" value="C:nucleus"/>
    <property type="evidence" value="ECO:0007669"/>
    <property type="project" value="TreeGrafter"/>
</dbReference>
<dbReference type="InterPro" id="IPR045107">
    <property type="entry name" value="SAC3/GANP/THP3"/>
</dbReference>
<dbReference type="InterPro" id="IPR005062">
    <property type="entry name" value="SAC3/GANP/THP3_conserved"/>
</dbReference>
<sequence>MGGRREQSPVLKPSWESEEKSAPVAKKMKNYRQPEKMQEDNNNTPKISPQDWPPSLKDYVQRAFDQCETEEHKDITENHLKRMLTRAFKEGSAWGVNWDKEPLPNVRPDRESKRSKLLRRLSQRPASPEREDLEVVARADLAVLHQNKKKENKENVFAPIDPESHERKQKRAARFVETSNGSPSLFGSLLESLNSTLLNENEDEENIDWTKFHIIGTCEELEKRFFRLTKPPDPSTVRPLEVLKKSLEMVKNDWKTKQDYRYACEQLKAIRQDLTVQGIRNDFTVLIYETHARLALEKSDSAEFNQCQSQLKSLYSGGLTPNMGGYLLDLFVQRERERAIKILLKSYRPFLPVAFVQSELAFVDEATCQEFFKGLGLILTADNTKVDCKQSQAILSAAAS</sequence>
<feature type="compositionally biased region" description="Basic and acidic residues" evidence="1">
    <location>
        <begin position="104"/>
        <end position="114"/>
    </location>
</feature>
<protein>
    <recommendedName>
        <fullName evidence="2">SAC3/GANP/THP3 conserved domain-containing protein</fullName>
    </recommendedName>
</protein>
<comment type="caution">
    <text evidence="3">The sequence shown here is derived from an EMBL/GenBank/DDBJ whole genome shotgun (WGS) entry which is preliminary data.</text>
</comment>
<dbReference type="Proteomes" id="UP001152795">
    <property type="component" value="Unassembled WGS sequence"/>
</dbReference>
<gene>
    <name evidence="3" type="ORF">PACLA_8A034132</name>
</gene>
<proteinExistence type="predicted"/>
<dbReference type="OrthoDB" id="199574at2759"/>
<dbReference type="AlphaFoldDB" id="A0A6S7HXT6"/>
<evidence type="ECO:0000259" key="2">
    <source>
        <dbReference type="Pfam" id="PF03399"/>
    </source>
</evidence>
<accession>A0A6S7HXT6</accession>
<dbReference type="PANTHER" id="PTHR12436:SF4">
    <property type="entry name" value="LEUKOCYTE RECEPTOR CLUSTER MEMBER 8"/>
    <property type="match status" value="1"/>
</dbReference>
<reference evidence="3" key="1">
    <citation type="submission" date="2020-04" db="EMBL/GenBank/DDBJ databases">
        <authorList>
            <person name="Alioto T."/>
            <person name="Alioto T."/>
            <person name="Gomez Garrido J."/>
        </authorList>
    </citation>
    <scope>NUCLEOTIDE SEQUENCE</scope>
    <source>
        <strain evidence="3">A484AB</strain>
    </source>
</reference>
<feature type="region of interest" description="Disordered" evidence="1">
    <location>
        <begin position="104"/>
        <end position="129"/>
    </location>
</feature>
<feature type="domain" description="SAC3/GANP/THP3 conserved" evidence="2">
    <location>
        <begin position="229"/>
        <end position="296"/>
    </location>
</feature>
<dbReference type="PANTHER" id="PTHR12436">
    <property type="entry name" value="80 KDA MCM3-ASSOCIATED PROTEIN"/>
    <property type="match status" value="1"/>
</dbReference>
<evidence type="ECO:0000313" key="4">
    <source>
        <dbReference type="Proteomes" id="UP001152795"/>
    </source>
</evidence>